<dbReference type="Gene3D" id="3.40.50.920">
    <property type="match status" value="1"/>
</dbReference>
<sequence length="466" mass="50195">MALKERPKPFLLPDYCKGCGRCLDACAKDCITLSDQINPMTGLVPVELDLTDCNACGMCMDACPEPYGLRPAHEGEIQDFELEDPAKLFGVKPSEAPEPVDLPNETLPLPRTEPLVIKGTYASAVGAILAGCRHVYGYPITPSTEGAELMAKFLPKLDGTFIQAVSEVAAVNMMYGTAGAGLPTMTFTSSPGFSLMLEGVSYMIGAELPGVFVDVMRGGPGLGNIAPEQSDIKLACHGLGHGNTQAITLAPSTPQEMLDLTILAFELSFKYRNPVILLGDGYLGQMTGKVQLPETMIKPGIPKWAVYGDAMHRKNLISSIFLTESDLEAHNHHLNAKYAAMQVEARAESFLCDDAEVVLIACNTPARTAKGAVQDLRNQGIKAGLFRPITLWPFPVEALKKAIQGAERIVVVEASAGQLEDEVRLALSKAGVREFPELENVRRMGGVLPQQSEIMTRVLGRKEVLA</sequence>
<feature type="domain" description="4Fe-4S ferredoxin-type" evidence="5">
    <location>
        <begin position="44"/>
        <end position="74"/>
    </location>
</feature>
<dbReference type="InterPro" id="IPR029061">
    <property type="entry name" value="THDP-binding"/>
</dbReference>
<evidence type="ECO:0000313" key="6">
    <source>
        <dbReference type="EMBL" id="MBK8571056.1"/>
    </source>
</evidence>
<feature type="domain" description="4Fe-4S ferredoxin-type" evidence="5">
    <location>
        <begin position="7"/>
        <end position="36"/>
    </location>
</feature>
<keyword evidence="1" id="KW-0479">Metal-binding</keyword>
<dbReference type="SUPFAM" id="SSF54862">
    <property type="entry name" value="4Fe-4S ferredoxins"/>
    <property type="match status" value="1"/>
</dbReference>
<dbReference type="PANTHER" id="PTHR43088">
    <property type="entry name" value="SUBUNIT OF PYRUVATE:FLAVODOXIN OXIDOREDUCTASE-RELATED"/>
    <property type="match status" value="1"/>
</dbReference>
<keyword evidence="4" id="KW-0411">Iron-sulfur</keyword>
<dbReference type="CDD" id="cd07034">
    <property type="entry name" value="TPP_PYR_PFOR_IOR-alpha_like"/>
    <property type="match status" value="1"/>
</dbReference>
<keyword evidence="2" id="KW-0560">Oxidoreductase</keyword>
<dbReference type="GO" id="GO:0051536">
    <property type="term" value="F:iron-sulfur cluster binding"/>
    <property type="evidence" value="ECO:0007669"/>
    <property type="project" value="UniProtKB-KW"/>
</dbReference>
<reference evidence="6 7" key="1">
    <citation type="submission" date="2020-10" db="EMBL/GenBank/DDBJ databases">
        <title>Connecting structure to function with the recovery of over 1000 high-quality activated sludge metagenome-assembled genomes encoding full-length rRNA genes using long-read sequencing.</title>
        <authorList>
            <person name="Singleton C.M."/>
            <person name="Petriglieri F."/>
            <person name="Kristensen J.M."/>
            <person name="Kirkegaard R.H."/>
            <person name="Michaelsen T.Y."/>
            <person name="Andersen M.H."/>
            <person name="Karst S.M."/>
            <person name="Dueholm M.S."/>
            <person name="Nielsen P.H."/>
            <person name="Albertsen M."/>
        </authorList>
    </citation>
    <scope>NUCLEOTIDE SEQUENCE [LARGE SCALE GENOMIC DNA]</scope>
    <source>
        <strain evidence="6">OdNE_18-Q3-R46-58_MAXAC.008</strain>
    </source>
</reference>
<dbReference type="PROSITE" id="PS00198">
    <property type="entry name" value="4FE4S_FER_1"/>
    <property type="match status" value="1"/>
</dbReference>
<dbReference type="InterPro" id="IPR017900">
    <property type="entry name" value="4Fe4S_Fe_S_CS"/>
</dbReference>
<dbReference type="SUPFAM" id="SSF52922">
    <property type="entry name" value="TK C-terminal domain-like"/>
    <property type="match status" value="1"/>
</dbReference>
<evidence type="ECO:0000256" key="2">
    <source>
        <dbReference type="ARBA" id="ARBA00023002"/>
    </source>
</evidence>
<dbReference type="InterPro" id="IPR052368">
    <property type="entry name" value="2-oxoacid_oxidoreductase"/>
</dbReference>
<keyword evidence="3" id="KW-0408">Iron</keyword>
<dbReference type="EMBL" id="JADKCH010000001">
    <property type="protein sequence ID" value="MBK8571056.1"/>
    <property type="molecule type" value="Genomic_DNA"/>
</dbReference>
<evidence type="ECO:0000256" key="4">
    <source>
        <dbReference type="ARBA" id="ARBA00023014"/>
    </source>
</evidence>
<dbReference type="Gene3D" id="3.30.70.20">
    <property type="match status" value="1"/>
</dbReference>
<evidence type="ECO:0000256" key="3">
    <source>
        <dbReference type="ARBA" id="ARBA00023004"/>
    </source>
</evidence>
<evidence type="ECO:0000313" key="7">
    <source>
        <dbReference type="Proteomes" id="UP000709959"/>
    </source>
</evidence>
<dbReference type="NCBIfam" id="NF005507">
    <property type="entry name" value="PRK07119.1"/>
    <property type="match status" value="1"/>
</dbReference>
<dbReference type="GO" id="GO:0016491">
    <property type="term" value="F:oxidoreductase activity"/>
    <property type="evidence" value="ECO:0007669"/>
    <property type="project" value="UniProtKB-KW"/>
</dbReference>
<dbReference type="GO" id="GO:0046872">
    <property type="term" value="F:metal ion binding"/>
    <property type="evidence" value="ECO:0007669"/>
    <property type="project" value="UniProtKB-KW"/>
</dbReference>
<dbReference type="InterPro" id="IPR033412">
    <property type="entry name" value="PFOR_II"/>
</dbReference>
<dbReference type="InterPro" id="IPR009014">
    <property type="entry name" value="Transketo_C/PFOR_II"/>
</dbReference>
<accession>A0A936K4X6</accession>
<dbReference type="Pfam" id="PF17147">
    <property type="entry name" value="PFOR_II"/>
    <property type="match status" value="1"/>
</dbReference>
<evidence type="ECO:0000256" key="1">
    <source>
        <dbReference type="ARBA" id="ARBA00022723"/>
    </source>
</evidence>
<dbReference type="AlphaFoldDB" id="A0A936K4X6"/>
<gene>
    <name evidence="6" type="primary">vorB</name>
    <name evidence="6" type="ORF">IPN91_00150</name>
</gene>
<dbReference type="InterPro" id="IPR017896">
    <property type="entry name" value="4Fe4S_Fe-S-bd"/>
</dbReference>
<dbReference type="Pfam" id="PF12838">
    <property type="entry name" value="Fer4_7"/>
    <property type="match status" value="1"/>
</dbReference>
<proteinExistence type="predicted"/>
<dbReference type="InterPro" id="IPR002880">
    <property type="entry name" value="Pyrv_Fd/Flavodoxin_OxRdtase_N"/>
</dbReference>
<dbReference type="SUPFAM" id="SSF52518">
    <property type="entry name" value="Thiamin diphosphate-binding fold (THDP-binding)"/>
    <property type="match status" value="1"/>
</dbReference>
<dbReference type="Gene3D" id="3.40.50.970">
    <property type="match status" value="1"/>
</dbReference>
<organism evidence="6 7">
    <name type="scientific">Candidatus Geothrix odensensis</name>
    <dbReference type="NCBI Taxonomy" id="2954440"/>
    <lineage>
        <taxon>Bacteria</taxon>
        <taxon>Pseudomonadati</taxon>
        <taxon>Acidobacteriota</taxon>
        <taxon>Holophagae</taxon>
        <taxon>Holophagales</taxon>
        <taxon>Holophagaceae</taxon>
        <taxon>Geothrix</taxon>
    </lineage>
</organism>
<name>A0A936K4X6_9BACT</name>
<protein>
    <submittedName>
        <fullName evidence="6">3-methyl-2-oxobutanoate dehydrogenase subunit VorB</fullName>
    </submittedName>
</protein>
<dbReference type="Pfam" id="PF01855">
    <property type="entry name" value="POR_N"/>
    <property type="match status" value="1"/>
</dbReference>
<comment type="caution">
    <text evidence="6">The sequence shown here is derived from an EMBL/GenBank/DDBJ whole genome shotgun (WGS) entry which is preliminary data.</text>
</comment>
<dbReference type="Proteomes" id="UP000709959">
    <property type="component" value="Unassembled WGS sequence"/>
</dbReference>
<evidence type="ECO:0000259" key="5">
    <source>
        <dbReference type="PROSITE" id="PS51379"/>
    </source>
</evidence>
<dbReference type="PANTHER" id="PTHR43088:SF1">
    <property type="entry name" value="SUBUNIT OF PYRUVATE:FLAVODOXIN OXIDOREDUCTASE"/>
    <property type="match status" value="1"/>
</dbReference>
<dbReference type="PROSITE" id="PS51379">
    <property type="entry name" value="4FE4S_FER_2"/>
    <property type="match status" value="2"/>
</dbReference>